<comment type="caution">
    <text evidence="1">The sequence shown here is derived from an EMBL/GenBank/DDBJ whole genome shotgun (WGS) entry which is preliminary data.</text>
</comment>
<proteinExistence type="predicted"/>
<gene>
    <name evidence="1" type="ORF">BJP25_30060</name>
</gene>
<organism evidence="1 2">
    <name type="scientific">Actinokineospora bangkokensis</name>
    <dbReference type="NCBI Taxonomy" id="1193682"/>
    <lineage>
        <taxon>Bacteria</taxon>
        <taxon>Bacillati</taxon>
        <taxon>Actinomycetota</taxon>
        <taxon>Actinomycetes</taxon>
        <taxon>Pseudonocardiales</taxon>
        <taxon>Pseudonocardiaceae</taxon>
        <taxon>Actinokineospora</taxon>
    </lineage>
</organism>
<evidence type="ECO:0008006" key="3">
    <source>
        <dbReference type="Google" id="ProtNLM"/>
    </source>
</evidence>
<accession>A0A1Q9LFK7</accession>
<dbReference type="STRING" id="1193682.BJP25_30060"/>
<dbReference type="Proteomes" id="UP000186040">
    <property type="component" value="Unassembled WGS sequence"/>
</dbReference>
<name>A0A1Q9LFK7_9PSEU</name>
<dbReference type="AlphaFoldDB" id="A0A1Q9LFK7"/>
<keyword evidence="2" id="KW-1185">Reference proteome</keyword>
<reference evidence="1 2" key="1">
    <citation type="submission" date="2016-10" db="EMBL/GenBank/DDBJ databases">
        <title>The Draft Genome Sequence of Actinokineospora bangkokensis 44EHWT reveals the biosynthetic pathway of antifungal compounds Thailandins with unusual extender unit butylmalonyl-CoA.</title>
        <authorList>
            <person name="Greule A."/>
            <person name="Intra B."/>
            <person name="Flemming S."/>
            <person name="Rommel M.G."/>
            <person name="Panbangred W."/>
            <person name="Bechthold A."/>
        </authorList>
    </citation>
    <scope>NUCLEOTIDE SEQUENCE [LARGE SCALE GENOMIC DNA]</scope>
    <source>
        <strain evidence="1 2">44EHW</strain>
    </source>
</reference>
<protein>
    <recommendedName>
        <fullName evidence="3">ESX-1 secretion-associated protein</fullName>
    </recommendedName>
</protein>
<dbReference type="RefSeq" id="WP_075977487.1">
    <property type="nucleotide sequence ID" value="NZ_MKQR01000026.1"/>
</dbReference>
<sequence>MSGYRADPAELAVAERHLRHTADALAEAALDRALPAHAGPPRLAAALTAFTEDAAAALDGTRSALSAAAAALAGTGSAYVEAEEDAADTLRGLRP</sequence>
<evidence type="ECO:0000313" key="1">
    <source>
        <dbReference type="EMBL" id="OLR90816.1"/>
    </source>
</evidence>
<evidence type="ECO:0000313" key="2">
    <source>
        <dbReference type="Proteomes" id="UP000186040"/>
    </source>
</evidence>
<dbReference type="EMBL" id="MKQR01000026">
    <property type="protein sequence ID" value="OLR90816.1"/>
    <property type="molecule type" value="Genomic_DNA"/>
</dbReference>